<feature type="compositionally biased region" description="Low complexity" evidence="1">
    <location>
        <begin position="1200"/>
        <end position="1210"/>
    </location>
</feature>
<feature type="transmembrane region" description="Helical" evidence="2">
    <location>
        <begin position="677"/>
        <end position="697"/>
    </location>
</feature>
<feature type="region of interest" description="Disordered" evidence="1">
    <location>
        <begin position="1"/>
        <end position="223"/>
    </location>
</feature>
<feature type="transmembrane region" description="Helical" evidence="2">
    <location>
        <begin position="887"/>
        <end position="911"/>
    </location>
</feature>
<feature type="compositionally biased region" description="Low complexity" evidence="1">
    <location>
        <begin position="48"/>
        <end position="80"/>
    </location>
</feature>
<evidence type="ECO:0000256" key="2">
    <source>
        <dbReference type="SAM" id="Phobius"/>
    </source>
</evidence>
<feature type="region of interest" description="Disordered" evidence="1">
    <location>
        <begin position="1200"/>
        <end position="1220"/>
    </location>
</feature>
<gene>
    <name evidence="3" type="ORF">Agub_g4760</name>
</gene>
<comment type="caution">
    <text evidence="3">The sequence shown here is derived from an EMBL/GenBank/DDBJ whole genome shotgun (WGS) entry which is preliminary data.</text>
</comment>
<feature type="transmembrane region" description="Helical" evidence="2">
    <location>
        <begin position="826"/>
        <end position="847"/>
    </location>
</feature>
<evidence type="ECO:0000256" key="1">
    <source>
        <dbReference type="SAM" id="MobiDB-lite"/>
    </source>
</evidence>
<feature type="compositionally biased region" description="Polar residues" evidence="1">
    <location>
        <begin position="24"/>
        <end position="47"/>
    </location>
</feature>
<dbReference type="EMBL" id="BMAR01000006">
    <property type="protein sequence ID" value="GFR43654.1"/>
    <property type="molecule type" value="Genomic_DNA"/>
</dbReference>
<feature type="compositionally biased region" description="Gly residues" evidence="1">
    <location>
        <begin position="1036"/>
        <end position="1047"/>
    </location>
</feature>
<feature type="region of interest" description="Disordered" evidence="1">
    <location>
        <begin position="1032"/>
        <end position="1064"/>
    </location>
</feature>
<feature type="compositionally biased region" description="Low complexity" evidence="1">
    <location>
        <begin position="99"/>
        <end position="126"/>
    </location>
</feature>
<organism evidence="3 4">
    <name type="scientific">Astrephomene gubernaculifera</name>
    <dbReference type="NCBI Taxonomy" id="47775"/>
    <lineage>
        <taxon>Eukaryota</taxon>
        <taxon>Viridiplantae</taxon>
        <taxon>Chlorophyta</taxon>
        <taxon>core chlorophytes</taxon>
        <taxon>Chlorophyceae</taxon>
        <taxon>CS clade</taxon>
        <taxon>Chlamydomonadales</taxon>
        <taxon>Astrephomenaceae</taxon>
        <taxon>Astrephomene</taxon>
    </lineage>
</organism>
<feature type="transmembrane region" description="Helical" evidence="2">
    <location>
        <begin position="932"/>
        <end position="958"/>
    </location>
</feature>
<feature type="region of interest" description="Disordered" evidence="1">
    <location>
        <begin position="1567"/>
        <end position="1590"/>
    </location>
</feature>
<keyword evidence="2" id="KW-0472">Membrane</keyword>
<feature type="compositionally biased region" description="Basic and acidic residues" evidence="1">
    <location>
        <begin position="170"/>
        <end position="182"/>
    </location>
</feature>
<keyword evidence="2" id="KW-1133">Transmembrane helix</keyword>
<name>A0AAD3HJI3_9CHLO</name>
<protein>
    <submittedName>
        <fullName evidence="3">Uncharacterized protein</fullName>
    </submittedName>
</protein>
<keyword evidence="4" id="KW-1185">Reference proteome</keyword>
<feature type="transmembrane region" description="Helical" evidence="2">
    <location>
        <begin position="733"/>
        <end position="754"/>
    </location>
</feature>
<feature type="compositionally biased region" description="Pro residues" evidence="1">
    <location>
        <begin position="81"/>
        <end position="95"/>
    </location>
</feature>
<evidence type="ECO:0000313" key="4">
    <source>
        <dbReference type="Proteomes" id="UP001054857"/>
    </source>
</evidence>
<sequence length="1590" mass="174596">MQGAKPSRSAHEGAADASAGCPSGDSSKTGNANACSQQTTKHTNISNPTFQVFTTTQTSTTQPTSPSTGGSPTASSTLPSSSPPPPSQSTSPPPRNTDDSPGTPGTPGSSAGASSGAVAGADTGDASPGGGATPQSHVSVRLTAAGRRSNKQQDTQRGEMQEQEQGEVGGQKKQEQGGKQEQPRYNPKQLRGRSSRAEGNGGADSDSGGNDPRDHNGQQGPPGRSLYLENALIDSYSWHGIKRLYRFGIFFLLVFMALWWQTENGAAAFKSSVVGSFEAYDTGKSWEETTLAGASDMVDAFDYFVSYVKSVVRRSSEVSPEAGSFVYLGDFAHITYAQLQVKFPESCSDLAGNDITATGNSPAAMAPPDSTSYFSPPPSARDVAKKVRDETSEFVETSATWWQYLLGGFAETVRDLPDEVPRKNGTEINATWYNSTSTKLSEEVLKLPDTCPDFTPKTLNFSLEWQERSGQDKTLNARNILSNEYYLKRLSNFEFDSYLFLDLVGRVQHVETNFSPDNYQPYIFDYYDYYYNDYNDSSRIAKNLTCSTVTAVSICTPTDDEDNPQACFCAVKTTGLPRTLRAYMDPHDPLNSTAVMELIRLWPDYIQKVTLDEMQGGLDYLLTAGRGMVGKFAKQLILTIHAYDRRNPRSSVLFYLKAERDAKQGELSTSTLTLTVLAGWTAGGKILMALSILAVVYDITSTVHAMQLSYQQGGNVWSYLGGKSSRNIITWHALDVFTHLASLAWIFMWFYLLWLCEYSKEEPYPQSPSQLAAVESEARLYTGWMYFSMAIFLLVGLRSYQQMKYHSGLRVFHTLFRLAYRDILEFLTFVISVVVVLCAALFSIFMISGGNSRFSVFSRGLSSMARLSFGFFEYQAFTNEGNGLGDYHVAVVLFFWLAVVLLVLVVQNTLLAIFSRAYEEAKKNNANKDSTFLLYAFYDCVFLFFRLRNTLLTCLWVFTDPLRVNERKTEVWQARIQRLRQQRQQPDQRRQGSAEDASGDSGGGQTKDISSHLPVAWTEAYHNEYVAGCKHRTSKNGGGTTGAGGQDGETDTSGSRGAGNPRKPLMQRLNDFLRTQSVVPVDGCWSQEDNMKGPRGWLGRSCFFLYLFLRRIRIYSVEAYNRDFELLIRAYDKKEVASMEAGKTDGYRKTLSRNPSLTLRCTMDRWRVVSSPQMKALVHFFVDYNLGRLNVLQLQQQRRFPDSQQQQQQQPEKEEAEETASGRLLEARAAYSMWRVRPEPGSAPPLEARERRPRQQWGPIRQICPECPRQGENELPSGDSAGGGEGGKPHDHPGQQQQRKPQEGGDGEVLGIFELRFYMEADEMQLMQLLVEGPCAVAEALRGQQRRAWEALWSHWRPENRPPCMAFLRAGGCRAGSCGSADMEAGCCIGGGNGCYGGGGSGGEGGSWGRWATELVRRFCWAVWLQGRPNPFRPFLDCGGLEDEDLKKFVRALVAVYGSVPVRTTLIQDKRMQKLKAAADLQKIKESMRVIRNDKQQHGKQSGADAAGGAAGGATAGAAAGAAGGAGENTSSSGGGDGGSGAASGAAHAVDMEALMERVLRRVLDARRVRAGGSQSPAGPVSGTGGGRSG</sequence>
<feature type="compositionally biased region" description="Gly residues" evidence="1">
    <location>
        <begin position="1522"/>
        <end position="1542"/>
    </location>
</feature>
<dbReference type="Proteomes" id="UP001054857">
    <property type="component" value="Unassembled WGS sequence"/>
</dbReference>
<keyword evidence="2" id="KW-0812">Transmembrane</keyword>
<proteinExistence type="predicted"/>
<reference evidence="3 4" key="1">
    <citation type="journal article" date="2021" name="Sci. Rep.">
        <title>Genome sequencing of the multicellular alga Astrephomene provides insights into convergent evolution of germ-soma differentiation.</title>
        <authorList>
            <person name="Yamashita S."/>
            <person name="Yamamoto K."/>
            <person name="Matsuzaki R."/>
            <person name="Suzuki S."/>
            <person name="Yamaguchi H."/>
            <person name="Hirooka S."/>
            <person name="Minakuchi Y."/>
            <person name="Miyagishima S."/>
            <person name="Kawachi M."/>
            <person name="Toyoda A."/>
            <person name="Nozaki H."/>
        </authorList>
    </citation>
    <scope>NUCLEOTIDE SEQUENCE [LARGE SCALE GENOMIC DNA]</scope>
    <source>
        <strain evidence="3 4">NIES-4017</strain>
    </source>
</reference>
<evidence type="ECO:0000313" key="3">
    <source>
        <dbReference type="EMBL" id="GFR43654.1"/>
    </source>
</evidence>
<accession>A0AAD3HJI3</accession>
<feature type="region of interest" description="Disordered" evidence="1">
    <location>
        <begin position="1494"/>
        <end position="1546"/>
    </location>
</feature>
<feature type="region of interest" description="Disordered" evidence="1">
    <location>
        <begin position="1235"/>
        <end position="1306"/>
    </location>
</feature>
<feature type="region of interest" description="Disordered" evidence="1">
    <location>
        <begin position="978"/>
        <end position="1009"/>
    </location>
</feature>
<feature type="transmembrane region" description="Helical" evidence="2">
    <location>
        <begin position="783"/>
        <end position="800"/>
    </location>
</feature>